<comment type="caution">
    <text evidence="9">The sequence shown here is derived from an EMBL/GenBank/DDBJ whole genome shotgun (WGS) entry which is preliminary data.</text>
</comment>
<dbReference type="InterPro" id="IPR026585">
    <property type="entry name" value="GlgE"/>
</dbReference>
<feature type="domain" description="Glycosyl hydrolase family 13 catalytic" evidence="8">
    <location>
        <begin position="697"/>
        <end position="1047"/>
    </location>
</feature>
<evidence type="ECO:0000256" key="6">
    <source>
        <dbReference type="HAMAP-Rule" id="MF_02124"/>
    </source>
</evidence>
<dbReference type="CDD" id="cd11344">
    <property type="entry name" value="AmyAc_GlgE_like"/>
    <property type="match status" value="1"/>
</dbReference>
<dbReference type="Gene3D" id="1.20.58.80">
    <property type="entry name" value="Phosphotransferase system, lactose/cellobiose-type IIA subunit"/>
    <property type="match status" value="1"/>
</dbReference>
<proteinExistence type="inferred from homology"/>
<dbReference type="InterPro" id="IPR013780">
    <property type="entry name" value="Glyco_hydro_b"/>
</dbReference>
<sequence>MENHVNAEFSPRIYCIDPTLVARAGWADLLERCAAMDFDHILLCGDTLVADLFAAGGTAPDAASGENGSVTNPLADFGMCSLAQLEDLAQLCTEYRLRLLLDLSLTRINANDETLQHHPDWFNPVGASAAASVPGRDVLPDPRYPGKQSGPNTPRLDVPDVADSMLAWWHARLAILIDAGVAGFCCREPASFPAEFWCRLIASTREQRSCSHFLAWTPGCTHRQLDEMVGCGFDAVFSSGAWWDFRAPWYFREYDKLAAIAPVLAFPEDPFGPRLARIHGFRDKQTRRLGALRALHFATVSGAGWLMAMGFEYGLTDALSVAHHAGSAHRLISPQAYAQACADADFDLSKDVLAANQAMAERRIEGGSPHLRPLSAPDAPLLLIERRAANASQLITVNPQLDTSARIGESDWQQRLGGSTVQWHGEGHQVPPGAVRTLDLETPPAVGSDPNRRKKPVPDKVRSTRIAIEHVTPAVDDGRFAVKHTVGERFIVSADIFMDGHDHLAASVLVRAADEKQWHRIPMHHHDNDRWQATLSLSRLGRHYFCIEAWSDVYETFRDGLKKKTDAGVDVHLELEEGRLLIAGLVEQGLENGVDGVVLERSAALLKALTPPTVTKPEAGKNTSNAKNVKNVKDSDGVDGLAPAYAERLAMLSADDTAQLVEQLTELAGARAFLARSAVEYPLEAERAAATYSSWYELFPRSQSGRSDVHGSFDDVIARLPAIRAMGFDTLYFPPIHPIGQTNRKGKNNSLTPDANDPGSPYAIGSAEGGHDAIHAQLGTLDDFLRLRDAAADHGLELALDFAIQCSPDHPWLREHPGWFAWRPDGSMRYAENPPKKYQDIVNVDFYADEAIPDLWVALRDVVMYWVQQGVNVFRVDNPHTKPFPFWEWMIAAVRSRYPQVIFLSEAFTRPKPMYRLAKLGFSQSYTYFTWRHSKQEFIDYLTELTAETGDSAQPRDFYRPHFFVNTPDINPAFLQQSGRPGFQIRAALAATLSGLWGVYSGFELCEAQPVPGKEEYLDSEKYEIRAWDWERPGNIIDDVTRLNHIRAENPALQTHLGVRFLRVSNDKILYFVKSTRPATRPASSTHAGSSQPEPTQFGDNVVLVAINLDPFQPQHGEIDLPFEGFGLPDDARLQVEDLLTERRFHWTGRRQSLSLDPHVRPYAIWRIRAGEA</sequence>
<dbReference type="InterPro" id="IPR049171">
    <property type="entry name" value="GLGE_C"/>
</dbReference>
<dbReference type="InterPro" id="IPR017853">
    <property type="entry name" value="GH"/>
</dbReference>
<evidence type="ECO:0000256" key="4">
    <source>
        <dbReference type="ARBA" id="ARBA00023277"/>
    </source>
</evidence>
<evidence type="ECO:0000256" key="1">
    <source>
        <dbReference type="ARBA" id="ARBA00011738"/>
    </source>
</evidence>
<evidence type="ECO:0000313" key="10">
    <source>
        <dbReference type="Proteomes" id="UP001629214"/>
    </source>
</evidence>
<feature type="active site" description="Nucleophile" evidence="6">
    <location>
        <position position="877"/>
    </location>
</feature>
<feature type="site" description="Transition state stabilizer" evidence="6">
    <location>
        <position position="969"/>
    </location>
</feature>
<feature type="region of interest" description="Disordered" evidence="7">
    <location>
        <begin position="138"/>
        <end position="157"/>
    </location>
</feature>
<dbReference type="EC" id="2.4.99.16" evidence="6"/>
<dbReference type="Gene3D" id="2.60.40.10">
    <property type="entry name" value="Immunoglobulins"/>
    <property type="match status" value="1"/>
</dbReference>
<dbReference type="RefSeq" id="WP_408169028.1">
    <property type="nucleotide sequence ID" value="NZ_JAQQFR010000010.1"/>
</dbReference>
<dbReference type="InterPro" id="IPR013783">
    <property type="entry name" value="Ig-like_fold"/>
</dbReference>
<comment type="catalytic activity">
    <reaction evidence="5 6">
        <text>alpha-maltose 1-phosphate + [(1-&gt;4)-alpha-D-glucosyl](n) = [(1-&gt;4)-alpha-D-glucosyl](n+2) + phosphate</text>
        <dbReference type="Rhea" id="RHEA:42692"/>
        <dbReference type="Rhea" id="RHEA-COMP:9584"/>
        <dbReference type="Rhea" id="RHEA-COMP:10183"/>
        <dbReference type="ChEBI" id="CHEBI:15444"/>
        <dbReference type="ChEBI" id="CHEBI:43474"/>
        <dbReference type="ChEBI" id="CHEBI:63576"/>
        <dbReference type="EC" id="2.4.99.16"/>
    </reaction>
</comment>
<feature type="binding site" evidence="6">
    <location>
        <position position="878"/>
    </location>
    <ligand>
        <name>alpha-maltose 1-phosphate</name>
        <dbReference type="ChEBI" id="CHEBI:63576"/>
    </ligand>
</feature>
<dbReference type="InterPro" id="IPR006047">
    <property type="entry name" value="GH13_cat_dom"/>
</dbReference>
<dbReference type="Pfam" id="PF11896">
    <property type="entry name" value="GlgE_dom_N_S"/>
    <property type="match status" value="1"/>
</dbReference>
<evidence type="ECO:0000313" key="9">
    <source>
        <dbReference type="EMBL" id="MFL9879943.1"/>
    </source>
</evidence>
<evidence type="ECO:0000256" key="3">
    <source>
        <dbReference type="ARBA" id="ARBA00022679"/>
    </source>
</evidence>
<dbReference type="Proteomes" id="UP001629214">
    <property type="component" value="Unassembled WGS sequence"/>
</dbReference>
<evidence type="ECO:0000259" key="8">
    <source>
        <dbReference type="SMART" id="SM00642"/>
    </source>
</evidence>
<dbReference type="PANTHER" id="PTHR47786:SF2">
    <property type="entry name" value="GLYCOSYL HYDROLASE FAMILY 13 CATALYTIC DOMAIN-CONTAINING PROTEIN"/>
    <property type="match status" value="1"/>
</dbReference>
<feature type="binding site" evidence="6">
    <location>
        <begin position="1022"/>
        <end position="1023"/>
    </location>
    <ligand>
        <name>alpha-maltose 1-phosphate</name>
        <dbReference type="ChEBI" id="CHEBI:63576"/>
    </ligand>
</feature>
<dbReference type="SUPFAM" id="SSF51445">
    <property type="entry name" value="(Trans)glycosidases"/>
    <property type="match status" value="2"/>
</dbReference>
<accession>A0ABW8ZCB1</accession>
<evidence type="ECO:0000256" key="5">
    <source>
        <dbReference type="ARBA" id="ARBA00048735"/>
    </source>
</evidence>
<dbReference type="HAMAP" id="MF_02124">
    <property type="entry name" value="GlgE"/>
    <property type="match status" value="1"/>
</dbReference>
<feature type="binding site" evidence="6">
    <location>
        <position position="840"/>
    </location>
    <ligand>
        <name>alpha-maltose 1-phosphate</name>
        <dbReference type="ChEBI" id="CHEBI:63576"/>
    </ligand>
</feature>
<reference evidence="9 10" key="1">
    <citation type="journal article" date="2024" name="Chem. Sci.">
        <title>Discovery of megapolipeptins by genome mining of a Burkholderiales bacteria collection.</title>
        <authorList>
            <person name="Paulo B.S."/>
            <person name="Recchia M.J.J."/>
            <person name="Lee S."/>
            <person name="Fergusson C.H."/>
            <person name="Romanowski S.B."/>
            <person name="Hernandez A."/>
            <person name="Krull N."/>
            <person name="Liu D.Y."/>
            <person name="Cavanagh H."/>
            <person name="Bos A."/>
            <person name="Gray C.A."/>
            <person name="Murphy B.T."/>
            <person name="Linington R.G."/>
            <person name="Eustaquio A.S."/>
        </authorList>
    </citation>
    <scope>NUCLEOTIDE SEQUENCE [LARGE SCALE GENOMIC DNA]</scope>
    <source>
        <strain evidence="9 10">RL21-008-BIB-B</strain>
    </source>
</reference>
<keyword evidence="4 6" id="KW-0119">Carbohydrate metabolism</keyword>
<evidence type="ECO:0000256" key="2">
    <source>
        <dbReference type="ARBA" id="ARBA00022676"/>
    </source>
</evidence>
<evidence type="ECO:0000256" key="7">
    <source>
        <dbReference type="SAM" id="MobiDB-lite"/>
    </source>
</evidence>
<keyword evidence="3 6" id="KW-0808">Transferase</keyword>
<comment type="similarity">
    <text evidence="6">Belongs to the glycosyl hydrolase 13 family. GlgE subfamily.</text>
</comment>
<dbReference type="Gene3D" id="3.20.20.80">
    <property type="entry name" value="Glycosidases"/>
    <property type="match status" value="2"/>
</dbReference>
<dbReference type="SMART" id="SM00642">
    <property type="entry name" value="Aamy"/>
    <property type="match status" value="1"/>
</dbReference>
<feature type="region of interest" description="Disordered" evidence="7">
    <location>
        <begin position="742"/>
        <end position="766"/>
    </location>
</feature>
<dbReference type="PANTHER" id="PTHR47786">
    <property type="entry name" value="ALPHA-1,4-GLUCAN:MALTOSE-1-PHOSPHATE MALTOSYLTRANSFERASE"/>
    <property type="match status" value="1"/>
</dbReference>
<feature type="active site" description="Proton donor" evidence="6">
    <location>
        <position position="906"/>
    </location>
</feature>
<name>A0ABW8ZCB1_9BURK</name>
<keyword evidence="2 6" id="KW-0328">Glycosyltransferase</keyword>
<organism evidence="9 10">
    <name type="scientific">Herbaspirillum rhizosphaerae</name>
    <dbReference type="NCBI Taxonomy" id="346179"/>
    <lineage>
        <taxon>Bacteria</taxon>
        <taxon>Pseudomonadati</taxon>
        <taxon>Pseudomonadota</taxon>
        <taxon>Betaproteobacteria</taxon>
        <taxon>Burkholderiales</taxon>
        <taxon>Oxalobacteraceae</taxon>
        <taxon>Herbaspirillum</taxon>
    </lineage>
</organism>
<protein>
    <recommendedName>
        <fullName evidence="6">Alpha-1,4-glucan:maltose-1-phosphate maltosyltransferase</fullName>
        <shortName evidence="6">GMPMT</shortName>
        <ecNumber evidence="6">2.4.99.16</ecNumber>
    </recommendedName>
    <alternativeName>
        <fullName evidence="6">(1-&gt;4)-alpha-D-glucan:maltose-1-phosphate alpha-D-maltosyltransferase</fullName>
    </alternativeName>
</protein>
<feature type="region of interest" description="Disordered" evidence="7">
    <location>
        <begin position="441"/>
        <end position="460"/>
    </location>
</feature>
<comment type="function">
    <text evidence="6">Maltosyltransferase that uses maltose 1-phosphate (M1P) as the sugar donor to elongate linear or branched alpha-(1-&gt;4)-glucans. Is involved in a branched alpha-glucan biosynthetic pathway from trehalose, together with TreS, Mak and GlgB.</text>
</comment>
<comment type="subunit">
    <text evidence="1 6">Homodimer.</text>
</comment>
<dbReference type="EMBL" id="JAQQFR010000010">
    <property type="protein sequence ID" value="MFL9879943.1"/>
    <property type="molecule type" value="Genomic_DNA"/>
</dbReference>
<gene>
    <name evidence="6" type="primary">glgE</name>
    <name evidence="9" type="ORF">PQR63_16200</name>
</gene>
<feature type="binding site" evidence="6">
    <location>
        <position position="805"/>
    </location>
    <ligand>
        <name>alpha-maltose 1-phosphate</name>
        <dbReference type="ChEBI" id="CHEBI:63576"/>
    </ligand>
</feature>
<feature type="binding site" evidence="6">
    <location>
        <position position="745"/>
    </location>
    <ligand>
        <name>alpha-maltose 1-phosphate</name>
        <dbReference type="ChEBI" id="CHEBI:63576"/>
    </ligand>
</feature>
<dbReference type="InterPro" id="IPR021828">
    <property type="entry name" value="GlgE_dom_N/S"/>
</dbReference>
<dbReference type="Gene3D" id="2.60.40.1180">
    <property type="entry name" value="Golgi alpha-mannosidase II"/>
    <property type="match status" value="1"/>
</dbReference>
<feature type="compositionally biased region" description="Polar residues" evidence="7">
    <location>
        <begin position="742"/>
        <end position="753"/>
    </location>
</feature>
<dbReference type="Pfam" id="PF21702">
    <property type="entry name" value="GLGE_C"/>
    <property type="match status" value="1"/>
</dbReference>
<keyword evidence="10" id="KW-1185">Reference proteome</keyword>